<keyword evidence="3 9" id="KW-0597">Phosphoprotein</keyword>
<keyword evidence="7 9" id="KW-0539">Nucleus</keyword>
<comment type="subunit">
    <text evidence="9">Forms a heterodimer with SLX1.</text>
</comment>
<dbReference type="AlphaFoldDB" id="A0A9P7AZ13"/>
<feature type="compositionally biased region" description="Polar residues" evidence="10">
    <location>
        <begin position="90"/>
        <end position="105"/>
    </location>
</feature>
<dbReference type="GO" id="GO:0006355">
    <property type="term" value="P:regulation of DNA-templated transcription"/>
    <property type="evidence" value="ECO:0007669"/>
    <property type="project" value="InterPro"/>
</dbReference>
<sequence length="868" mass="94139">MASKEFLIISSSPPKAFTTYGMSSSPVLPSPNEVFAKKIPVFRTGSRASPIPQNAIASFTSASSLLQSDSLHVVDIIRSLQSGPEDDGTLQASRNKSSARNQSRKPSVGNKSGAEGKVARKPQKTTRKDNAATDGAAAKKPRKAPMKEVDEEMREHGAVKTKAPSKSRAKKLGTGDVTSKGKAARKPKPKKSDGDNQTKLPNAQVTKVLISTEEGHHVKSQDNHGTTEIDPVAGSLDYGLAEAVRRRTNWTPPPLPIKPPSLTTPGPADLLEANPFLGDLKSSEEKDNGFQDLLGSFGFSKLDDRATDKILLEEGGTRKRKLIELVKTNGSALTKAPKPKAPKKRPKTITEQATSAYAEEENMYGKQPPLMQYFSLDATDRVTSDGFKIPSKARSKSPVKRGKGTAEAPILLSPESALKQVGNQDFVFGTSSQLAREESPGFLRDIHAAMQASNELDRDDPFTSPVLLEGKSKVLPSMKRSLWSAAARDGTGQLLDVEMADVVGSPAMQKQLHTAASLDGESSHPRKDDDEDPVQDPVETPIGTESIEESSKHVGPVEAAIRLELLSSPLKNIENSDSPAEPSVQNNVVSLKKPTKAHASKEKNSGRSKSSKRPEFSAYTMVQLAKEIASYHFKPIKSRDQMIALLEKCWDAKQQRSALGNLATNLPVSSPKKLASVLPPSSQPQITSPKRPRGRPRKDNDATPSPKRKTKTASLANALSRARKTQKKAEALDEISDSDVAQTPSPPRRHPSQIGTPPLPLQLSSSASVDSRELSPTTSQIRLFKYITAAVKTTPPATDPSSPSWYEKMLLYDPIIIEDLTVWLNTGALEKAGWDGEVDPKEVKKWCESKSVCCLWKENLRGGSRSRY</sequence>
<feature type="compositionally biased region" description="Basic and acidic residues" evidence="10">
    <location>
        <begin position="145"/>
        <end position="158"/>
    </location>
</feature>
<dbReference type="CDD" id="cd22999">
    <property type="entry name" value="SAP_SLX4"/>
    <property type="match status" value="1"/>
</dbReference>
<evidence type="ECO:0000256" key="5">
    <source>
        <dbReference type="ARBA" id="ARBA00023172"/>
    </source>
</evidence>
<keyword evidence="4 9" id="KW-0227">DNA damage</keyword>
<keyword evidence="11" id="KW-0540">Nuclease</keyword>
<dbReference type="Pfam" id="PF09494">
    <property type="entry name" value="Slx4"/>
    <property type="match status" value="1"/>
</dbReference>
<keyword evidence="12" id="KW-1185">Reference proteome</keyword>
<dbReference type="GO" id="GO:0017108">
    <property type="term" value="F:5'-flap endonuclease activity"/>
    <property type="evidence" value="ECO:0007669"/>
    <property type="project" value="InterPro"/>
</dbReference>
<keyword evidence="11" id="KW-0255">Endonuclease</keyword>
<evidence type="ECO:0000256" key="1">
    <source>
        <dbReference type="ARBA" id="ARBA00004123"/>
    </source>
</evidence>
<dbReference type="EMBL" id="VNKQ01000004">
    <property type="protein sequence ID" value="KAG0651208.1"/>
    <property type="molecule type" value="Genomic_DNA"/>
</dbReference>
<dbReference type="Proteomes" id="UP000785200">
    <property type="component" value="Unassembled WGS sequence"/>
</dbReference>
<evidence type="ECO:0000256" key="6">
    <source>
        <dbReference type="ARBA" id="ARBA00023204"/>
    </source>
</evidence>
<reference evidence="11" key="1">
    <citation type="submission" date="2019-07" db="EMBL/GenBank/DDBJ databases">
        <title>Hyphodiscus hymeniophilus genome sequencing and assembly.</title>
        <authorList>
            <person name="Kramer G."/>
            <person name="Nodwell J."/>
        </authorList>
    </citation>
    <scope>NUCLEOTIDE SEQUENCE</scope>
    <source>
        <strain evidence="11">ATCC 34498</strain>
    </source>
</reference>
<dbReference type="InterPro" id="IPR018574">
    <property type="entry name" value="Structure-sp_endonuc_su_Slx4"/>
</dbReference>
<comment type="caution">
    <text evidence="11">The sequence shown here is derived from an EMBL/GenBank/DDBJ whole genome shotgun (WGS) entry which is preliminary data.</text>
</comment>
<evidence type="ECO:0000256" key="9">
    <source>
        <dbReference type="HAMAP-Rule" id="MF_03110"/>
    </source>
</evidence>
<evidence type="ECO:0000313" key="12">
    <source>
        <dbReference type="Proteomes" id="UP000785200"/>
    </source>
</evidence>
<name>A0A9P7AZ13_9HELO</name>
<dbReference type="GO" id="GO:0006310">
    <property type="term" value="P:DNA recombination"/>
    <property type="evidence" value="ECO:0007669"/>
    <property type="project" value="UniProtKB-UniRule"/>
</dbReference>
<feature type="region of interest" description="Disordered" evidence="10">
    <location>
        <begin position="573"/>
        <end position="616"/>
    </location>
</feature>
<protein>
    <recommendedName>
        <fullName evidence="8 9">Structure-specific endonuclease subunit SLX4</fullName>
    </recommendedName>
</protein>
<feature type="region of interest" description="Disordered" evidence="10">
    <location>
        <begin position="80"/>
        <end position="202"/>
    </location>
</feature>
<feature type="compositionally biased region" description="Polar residues" evidence="10">
    <location>
        <begin position="679"/>
        <end position="688"/>
    </location>
</feature>
<evidence type="ECO:0000256" key="10">
    <source>
        <dbReference type="SAM" id="MobiDB-lite"/>
    </source>
</evidence>
<keyword evidence="6 9" id="KW-0234">DNA repair</keyword>
<keyword evidence="5 9" id="KW-0233">DNA recombination</keyword>
<evidence type="ECO:0000256" key="3">
    <source>
        <dbReference type="ARBA" id="ARBA00022553"/>
    </source>
</evidence>
<dbReference type="InterPro" id="IPR027784">
    <property type="entry name" value="Slx4_ascomycetes"/>
</dbReference>
<feature type="region of interest" description="Disordered" evidence="10">
    <location>
        <begin position="506"/>
        <end position="554"/>
    </location>
</feature>
<dbReference type="PROSITE" id="PS00354">
    <property type="entry name" value="HMGI_Y"/>
    <property type="match status" value="1"/>
</dbReference>
<comment type="subcellular location">
    <subcellularLocation>
        <location evidence="1 9">Nucleus</location>
    </subcellularLocation>
</comment>
<evidence type="ECO:0000313" key="11">
    <source>
        <dbReference type="EMBL" id="KAG0651208.1"/>
    </source>
</evidence>
<evidence type="ECO:0000256" key="7">
    <source>
        <dbReference type="ARBA" id="ARBA00023242"/>
    </source>
</evidence>
<dbReference type="OrthoDB" id="5349119at2759"/>
<evidence type="ECO:0000256" key="8">
    <source>
        <dbReference type="ARBA" id="ARBA00029496"/>
    </source>
</evidence>
<accession>A0A9P7AZ13</accession>
<comment type="PTM">
    <text evidence="9">Phosphorylated in response to DNA damage.</text>
</comment>
<evidence type="ECO:0000256" key="4">
    <source>
        <dbReference type="ARBA" id="ARBA00022763"/>
    </source>
</evidence>
<dbReference type="InterPro" id="IPR000637">
    <property type="entry name" value="HMGI/Y_DNA-bd_CS"/>
</dbReference>
<proteinExistence type="inferred from homology"/>
<comment type="similarity">
    <text evidence="2 9">Belongs to the SLX4 family.</text>
</comment>
<dbReference type="GO" id="GO:0006281">
    <property type="term" value="P:DNA repair"/>
    <property type="evidence" value="ECO:0007669"/>
    <property type="project" value="UniProtKB-UniRule"/>
</dbReference>
<feature type="compositionally biased region" description="Polar residues" evidence="10">
    <location>
        <begin position="573"/>
        <end position="589"/>
    </location>
</feature>
<feature type="region of interest" description="Disordered" evidence="10">
    <location>
        <begin position="663"/>
        <end position="774"/>
    </location>
</feature>
<dbReference type="HAMAP" id="MF_03110">
    <property type="entry name" value="Endonuc_su_Slx4"/>
    <property type="match status" value="1"/>
</dbReference>
<feature type="region of interest" description="Disordered" evidence="10">
    <location>
        <begin position="247"/>
        <end position="274"/>
    </location>
</feature>
<keyword evidence="11" id="KW-0378">Hydrolase</keyword>
<comment type="function">
    <text evidence="9">Regulatory subunit of the SLX1-SLX4 structure-specific endonuclease that resolves DNA secondary structures generated during DNA repair and recombination. Has endonuclease activity towards branched DNA substrates, introducing single-strand cuts in duplex DNA close to junctions with ss-DNA.</text>
</comment>
<organism evidence="11 12">
    <name type="scientific">Hyphodiscus hymeniophilus</name>
    <dbReference type="NCBI Taxonomy" id="353542"/>
    <lineage>
        <taxon>Eukaryota</taxon>
        <taxon>Fungi</taxon>
        <taxon>Dikarya</taxon>
        <taxon>Ascomycota</taxon>
        <taxon>Pezizomycotina</taxon>
        <taxon>Leotiomycetes</taxon>
        <taxon>Helotiales</taxon>
        <taxon>Hyphodiscaceae</taxon>
        <taxon>Hyphodiscus</taxon>
    </lineage>
</organism>
<dbReference type="GO" id="GO:0006260">
    <property type="term" value="P:DNA replication"/>
    <property type="evidence" value="ECO:0007669"/>
    <property type="project" value="InterPro"/>
</dbReference>
<dbReference type="GO" id="GO:0033557">
    <property type="term" value="C:Slx1-Slx4 complex"/>
    <property type="evidence" value="ECO:0007669"/>
    <property type="project" value="UniProtKB-UniRule"/>
</dbReference>
<gene>
    <name evidence="9" type="primary">SLX4</name>
    <name evidence="11" type="ORF">D0Z07_2105</name>
</gene>
<evidence type="ECO:0000256" key="2">
    <source>
        <dbReference type="ARBA" id="ARBA00006661"/>
    </source>
</evidence>